<evidence type="ECO:0000313" key="4">
    <source>
        <dbReference type="EMBL" id="GGT29379.1"/>
    </source>
</evidence>
<evidence type="ECO:0000259" key="3">
    <source>
        <dbReference type="PROSITE" id="PS50801"/>
    </source>
</evidence>
<keyword evidence="5" id="KW-1185">Reference proteome</keyword>
<dbReference type="PANTHER" id="PTHR33495">
    <property type="entry name" value="ANTI-SIGMA FACTOR ANTAGONIST TM_1081-RELATED-RELATED"/>
    <property type="match status" value="1"/>
</dbReference>
<dbReference type="InterPro" id="IPR058548">
    <property type="entry name" value="MlaB-like_STAS"/>
</dbReference>
<dbReference type="InterPro" id="IPR002645">
    <property type="entry name" value="STAS_dom"/>
</dbReference>
<comment type="caution">
    <text evidence="4">The sequence shown here is derived from an EMBL/GenBank/DDBJ whole genome shotgun (WGS) entry which is preliminary data.</text>
</comment>
<comment type="similarity">
    <text evidence="1 2">Belongs to the anti-sigma-factor antagonist family.</text>
</comment>
<dbReference type="InterPro" id="IPR036513">
    <property type="entry name" value="STAS_dom_sf"/>
</dbReference>
<dbReference type="Gene3D" id="3.30.750.24">
    <property type="entry name" value="STAS domain"/>
    <property type="match status" value="1"/>
</dbReference>
<dbReference type="PANTHER" id="PTHR33495:SF2">
    <property type="entry name" value="ANTI-SIGMA FACTOR ANTAGONIST TM_1081-RELATED"/>
    <property type="match status" value="1"/>
</dbReference>
<evidence type="ECO:0000256" key="2">
    <source>
        <dbReference type="RuleBase" id="RU003749"/>
    </source>
</evidence>
<evidence type="ECO:0000313" key="5">
    <source>
        <dbReference type="Proteomes" id="UP000619486"/>
    </source>
</evidence>
<dbReference type="PROSITE" id="PS50801">
    <property type="entry name" value="STAS"/>
    <property type="match status" value="1"/>
</dbReference>
<dbReference type="Proteomes" id="UP000619486">
    <property type="component" value="Unassembled WGS sequence"/>
</dbReference>
<accession>A0A918LNW1</accession>
<name>A0A918LNW1_9ACTN</name>
<proteinExistence type="inferred from homology"/>
<dbReference type="EMBL" id="BMQQ01000007">
    <property type="protein sequence ID" value="GGT29379.1"/>
    <property type="molecule type" value="Genomic_DNA"/>
</dbReference>
<gene>
    <name evidence="4" type="primary">arsI</name>
    <name evidence="4" type="ORF">GCM10014713_23650</name>
</gene>
<dbReference type="SUPFAM" id="SSF52091">
    <property type="entry name" value="SpoIIaa-like"/>
    <property type="match status" value="1"/>
</dbReference>
<dbReference type="Pfam" id="PF13466">
    <property type="entry name" value="STAS_2"/>
    <property type="match status" value="1"/>
</dbReference>
<dbReference type="GO" id="GO:0043856">
    <property type="term" value="F:anti-sigma factor antagonist activity"/>
    <property type="evidence" value="ECO:0007669"/>
    <property type="project" value="InterPro"/>
</dbReference>
<dbReference type="CDD" id="cd07043">
    <property type="entry name" value="STAS_anti-anti-sigma_factors"/>
    <property type="match status" value="1"/>
</dbReference>
<dbReference type="InterPro" id="IPR003658">
    <property type="entry name" value="Anti-sigma_ant"/>
</dbReference>
<reference evidence="4" key="1">
    <citation type="journal article" date="2014" name="Int. J. Syst. Evol. Microbiol.">
        <title>Complete genome sequence of Corynebacterium casei LMG S-19264T (=DSM 44701T), isolated from a smear-ripened cheese.</title>
        <authorList>
            <consortium name="US DOE Joint Genome Institute (JGI-PGF)"/>
            <person name="Walter F."/>
            <person name="Albersmeier A."/>
            <person name="Kalinowski J."/>
            <person name="Ruckert C."/>
        </authorList>
    </citation>
    <scope>NUCLEOTIDE SEQUENCE</scope>
    <source>
        <strain evidence="4">JCM 3172</strain>
    </source>
</reference>
<sequence>MRQAPGAVVLALDGELDHDTAGPLRAALDEEISAGSGRLVVDCSSLRFCDSTGLNVLLRARLAALDAGGSLELAGLRPPVVRMFEITGAHAVFRVHSDLDEALAQPPHER</sequence>
<organism evidence="4 5">
    <name type="scientific">Streptomyces purpureus</name>
    <dbReference type="NCBI Taxonomy" id="1951"/>
    <lineage>
        <taxon>Bacteria</taxon>
        <taxon>Bacillati</taxon>
        <taxon>Actinomycetota</taxon>
        <taxon>Actinomycetes</taxon>
        <taxon>Kitasatosporales</taxon>
        <taxon>Streptomycetaceae</taxon>
        <taxon>Streptomyces</taxon>
    </lineage>
</organism>
<dbReference type="AlphaFoldDB" id="A0A918LNW1"/>
<reference evidence="4" key="2">
    <citation type="submission" date="2020-09" db="EMBL/GenBank/DDBJ databases">
        <authorList>
            <person name="Sun Q."/>
            <person name="Ohkuma M."/>
        </authorList>
    </citation>
    <scope>NUCLEOTIDE SEQUENCE</scope>
    <source>
        <strain evidence="4">JCM 3172</strain>
    </source>
</reference>
<dbReference type="NCBIfam" id="TIGR00377">
    <property type="entry name" value="ant_ant_sig"/>
    <property type="match status" value="1"/>
</dbReference>
<evidence type="ECO:0000256" key="1">
    <source>
        <dbReference type="ARBA" id="ARBA00009013"/>
    </source>
</evidence>
<protein>
    <recommendedName>
        <fullName evidence="2">Anti-sigma factor antagonist</fullName>
    </recommendedName>
</protein>
<feature type="domain" description="STAS" evidence="3">
    <location>
        <begin position="1"/>
        <end position="106"/>
    </location>
</feature>